<reference evidence="3" key="1">
    <citation type="submission" date="2020-07" db="EMBL/GenBank/DDBJ databases">
        <title>Ethylene signaling mediates host invasion by parasitic plants.</title>
        <authorList>
            <person name="Yoshida S."/>
        </authorList>
    </citation>
    <scope>NUCLEOTIDE SEQUENCE</scope>
    <source>
        <strain evidence="3">Okayama</strain>
    </source>
</reference>
<dbReference type="GO" id="GO:0005524">
    <property type="term" value="F:ATP binding"/>
    <property type="evidence" value="ECO:0007669"/>
    <property type="project" value="UniProtKB-KW"/>
</dbReference>
<keyword evidence="2" id="KW-0067">ATP-binding</keyword>
<proteinExistence type="predicted"/>
<keyword evidence="1" id="KW-0547">Nucleotide-binding</keyword>
<evidence type="ECO:0000313" key="3">
    <source>
        <dbReference type="EMBL" id="GFQ06886.1"/>
    </source>
</evidence>
<dbReference type="InterPro" id="IPR045274">
    <property type="entry name" value="WAK-like"/>
</dbReference>
<dbReference type="Gene3D" id="1.10.510.10">
    <property type="entry name" value="Transferase(Phosphotransferase) domain 1"/>
    <property type="match status" value="1"/>
</dbReference>
<evidence type="ECO:0000256" key="2">
    <source>
        <dbReference type="ARBA" id="ARBA00022840"/>
    </source>
</evidence>
<dbReference type="GO" id="GO:0007166">
    <property type="term" value="P:cell surface receptor signaling pathway"/>
    <property type="evidence" value="ECO:0007669"/>
    <property type="project" value="InterPro"/>
</dbReference>
<sequence>MEENKLFEILDPRVLREGSKEEIEVVAELSRRCLHLNGKKRPTMKEVAVELEGIQMMKEGSVYAYQNGKRENHTIVVDHDSYDFSTISGSMHSETDTTYFANAQCPLLHEP</sequence>
<dbReference type="PANTHER" id="PTHR27005:SF280">
    <property type="entry name" value="WALL-ASSOCIATED RECEPTOR KINASE-LIKE 8"/>
    <property type="match status" value="1"/>
</dbReference>
<keyword evidence="3" id="KW-0418">Kinase</keyword>
<organism evidence="3 4">
    <name type="scientific">Phtheirospermum japonicum</name>
    <dbReference type="NCBI Taxonomy" id="374723"/>
    <lineage>
        <taxon>Eukaryota</taxon>
        <taxon>Viridiplantae</taxon>
        <taxon>Streptophyta</taxon>
        <taxon>Embryophyta</taxon>
        <taxon>Tracheophyta</taxon>
        <taxon>Spermatophyta</taxon>
        <taxon>Magnoliopsida</taxon>
        <taxon>eudicotyledons</taxon>
        <taxon>Gunneridae</taxon>
        <taxon>Pentapetalae</taxon>
        <taxon>asterids</taxon>
        <taxon>lamiids</taxon>
        <taxon>Lamiales</taxon>
        <taxon>Orobanchaceae</taxon>
        <taxon>Orobanchaceae incertae sedis</taxon>
        <taxon>Phtheirospermum</taxon>
    </lineage>
</organism>
<evidence type="ECO:0000256" key="1">
    <source>
        <dbReference type="ARBA" id="ARBA00022741"/>
    </source>
</evidence>
<accession>A0A830DJF4</accession>
<keyword evidence="3" id="KW-0808">Transferase</keyword>
<dbReference type="GO" id="GO:0005886">
    <property type="term" value="C:plasma membrane"/>
    <property type="evidence" value="ECO:0007669"/>
    <property type="project" value="TreeGrafter"/>
</dbReference>
<keyword evidence="3" id="KW-0675">Receptor</keyword>
<comment type="caution">
    <text evidence="3">The sequence shown here is derived from an EMBL/GenBank/DDBJ whole genome shotgun (WGS) entry which is preliminary data.</text>
</comment>
<dbReference type="GO" id="GO:0004674">
    <property type="term" value="F:protein serine/threonine kinase activity"/>
    <property type="evidence" value="ECO:0007669"/>
    <property type="project" value="TreeGrafter"/>
</dbReference>
<dbReference type="Proteomes" id="UP000653305">
    <property type="component" value="Unassembled WGS sequence"/>
</dbReference>
<keyword evidence="4" id="KW-1185">Reference proteome</keyword>
<dbReference type="OrthoDB" id="4062651at2759"/>
<dbReference type="AlphaFoldDB" id="A0A830DJF4"/>
<dbReference type="EMBL" id="BMAC01001333">
    <property type="protein sequence ID" value="GFQ06886.1"/>
    <property type="molecule type" value="Genomic_DNA"/>
</dbReference>
<dbReference type="PANTHER" id="PTHR27005">
    <property type="entry name" value="WALL-ASSOCIATED RECEPTOR KINASE-LIKE 21"/>
    <property type="match status" value="1"/>
</dbReference>
<protein>
    <submittedName>
        <fullName evidence="3">Wall-associated receptor kinase-like 8</fullName>
    </submittedName>
</protein>
<evidence type="ECO:0000313" key="4">
    <source>
        <dbReference type="Proteomes" id="UP000653305"/>
    </source>
</evidence>
<name>A0A830DJF4_9LAMI</name>
<gene>
    <name evidence="3" type="ORF">PHJA_002832600</name>
</gene>